<dbReference type="InterPro" id="IPR000620">
    <property type="entry name" value="EamA_dom"/>
</dbReference>
<keyword evidence="2" id="KW-0472">Membrane</keyword>
<feature type="transmembrane region" description="Helical" evidence="2">
    <location>
        <begin position="128"/>
        <end position="146"/>
    </location>
</feature>
<evidence type="ECO:0000256" key="1">
    <source>
        <dbReference type="ARBA" id="ARBA00007362"/>
    </source>
</evidence>
<comment type="similarity">
    <text evidence="1">Belongs to the EamA transporter family.</text>
</comment>
<dbReference type="PANTHER" id="PTHR22911:SF76">
    <property type="entry name" value="EAMA DOMAIN-CONTAINING PROTEIN"/>
    <property type="match status" value="1"/>
</dbReference>
<evidence type="ECO:0000313" key="5">
    <source>
        <dbReference type="Proteomes" id="UP001172911"/>
    </source>
</evidence>
<organism evidence="4 5">
    <name type="scientific">Desulforamulus aquiferis</name>
    <dbReference type="NCBI Taxonomy" id="1397668"/>
    <lineage>
        <taxon>Bacteria</taxon>
        <taxon>Bacillati</taxon>
        <taxon>Bacillota</taxon>
        <taxon>Clostridia</taxon>
        <taxon>Eubacteriales</taxon>
        <taxon>Peptococcaceae</taxon>
        <taxon>Desulforamulus</taxon>
    </lineage>
</organism>
<feature type="transmembrane region" description="Helical" evidence="2">
    <location>
        <begin position="245"/>
        <end position="265"/>
    </location>
</feature>
<feature type="transmembrane region" description="Helical" evidence="2">
    <location>
        <begin position="271"/>
        <end position="288"/>
    </location>
</feature>
<feature type="domain" description="EamA" evidence="3">
    <location>
        <begin position="153"/>
        <end position="288"/>
    </location>
</feature>
<keyword evidence="2" id="KW-1133">Transmembrane helix</keyword>
<feature type="transmembrane region" description="Helical" evidence="2">
    <location>
        <begin position="71"/>
        <end position="91"/>
    </location>
</feature>
<dbReference type="PANTHER" id="PTHR22911">
    <property type="entry name" value="ACYL-MALONYL CONDENSING ENZYME-RELATED"/>
    <property type="match status" value="1"/>
</dbReference>
<protein>
    <submittedName>
        <fullName evidence="4">DMT family transporter</fullName>
    </submittedName>
</protein>
<feature type="domain" description="EamA" evidence="3">
    <location>
        <begin position="12"/>
        <end position="141"/>
    </location>
</feature>
<reference evidence="4" key="1">
    <citation type="journal article" date="2023" name="J. Hazard. Mater.">
        <title>Anaerobic biodegradation of pyrene and benzo[a]pyrene by a new sulfate-reducing Desulforamulus aquiferis strain DSA.</title>
        <authorList>
            <person name="Zhang Z."/>
            <person name="Sun J."/>
            <person name="Gong X."/>
            <person name="Wang C."/>
            <person name="Wang H."/>
        </authorList>
    </citation>
    <scope>NUCLEOTIDE SEQUENCE</scope>
    <source>
        <strain evidence="4">DSA</strain>
    </source>
</reference>
<dbReference type="RefSeq" id="WP_304540163.1">
    <property type="nucleotide sequence ID" value="NZ_JARPTC010000001.1"/>
</dbReference>
<dbReference type="Proteomes" id="UP001172911">
    <property type="component" value="Unassembled WGS sequence"/>
</dbReference>
<evidence type="ECO:0000256" key="2">
    <source>
        <dbReference type="SAM" id="Phobius"/>
    </source>
</evidence>
<feature type="transmembrane region" description="Helical" evidence="2">
    <location>
        <begin position="37"/>
        <end position="59"/>
    </location>
</feature>
<dbReference type="InterPro" id="IPR037185">
    <property type="entry name" value="EmrE-like"/>
</dbReference>
<name>A0AAW7Z7V0_9FIRM</name>
<dbReference type="AlphaFoldDB" id="A0AAW7Z7V0"/>
<dbReference type="EMBL" id="JARPTC010000001">
    <property type="protein sequence ID" value="MDO7785622.1"/>
    <property type="molecule type" value="Genomic_DNA"/>
</dbReference>
<reference evidence="4" key="2">
    <citation type="submission" date="2023-03" db="EMBL/GenBank/DDBJ databases">
        <authorList>
            <person name="Zhang Z."/>
        </authorList>
    </citation>
    <scope>NUCLEOTIDE SEQUENCE</scope>
    <source>
        <strain evidence="4">DSA</strain>
    </source>
</reference>
<feature type="transmembrane region" description="Helical" evidence="2">
    <location>
        <begin position="184"/>
        <end position="204"/>
    </location>
</feature>
<feature type="transmembrane region" description="Helical" evidence="2">
    <location>
        <begin position="216"/>
        <end position="238"/>
    </location>
</feature>
<feature type="transmembrane region" description="Helical" evidence="2">
    <location>
        <begin position="97"/>
        <end position="119"/>
    </location>
</feature>
<keyword evidence="5" id="KW-1185">Reference proteome</keyword>
<keyword evidence="2" id="KW-0812">Transmembrane</keyword>
<gene>
    <name evidence="4" type="ORF">P6N53_00030</name>
</gene>
<evidence type="ECO:0000259" key="3">
    <source>
        <dbReference type="Pfam" id="PF00892"/>
    </source>
</evidence>
<feature type="transmembrane region" description="Helical" evidence="2">
    <location>
        <begin position="152"/>
        <end position="172"/>
    </location>
</feature>
<dbReference type="GO" id="GO:0016020">
    <property type="term" value="C:membrane"/>
    <property type="evidence" value="ECO:0007669"/>
    <property type="project" value="InterPro"/>
</dbReference>
<evidence type="ECO:0000313" key="4">
    <source>
        <dbReference type="EMBL" id="MDO7785622.1"/>
    </source>
</evidence>
<dbReference type="Pfam" id="PF00892">
    <property type="entry name" value="EamA"/>
    <property type="match status" value="2"/>
</dbReference>
<feature type="transmembrane region" description="Helical" evidence="2">
    <location>
        <begin position="12"/>
        <end position="31"/>
    </location>
</feature>
<dbReference type="SUPFAM" id="SSF103481">
    <property type="entry name" value="Multidrug resistance efflux transporter EmrE"/>
    <property type="match status" value="2"/>
</dbReference>
<comment type="caution">
    <text evidence="4">The sequence shown here is derived from an EMBL/GenBank/DDBJ whole genome shotgun (WGS) entry which is preliminary data.</text>
</comment>
<accession>A0AAW7Z7V0</accession>
<sequence>MGNIGQPGINPYIVVLIGVLAAGFSSIFTKLAEAPPLVIAFYRLGFTILILAVPTYFTGRTELRKISRRDFCLAALAGALLALHFAVWITSLNYTSIASSTVLVTMHPLFVIIGGYIFYREGVGKRGLLGAALALGGSIIIGINDFTVGGSALWGDLLALSGAFFVAGYVLIGRELRAGMSLLPYTFLVYGTATVVLLLLNLVFSSAFYPYPSMTWVWFICLAIVPTIFGHSLFNWALKYVKAAVVSVSILGEPIGATILALVIFGEVPSMIQIFGGSVIIVGLYVFITSQKTLEPQGLSNEQKQGGASV</sequence>
<proteinExistence type="inferred from homology"/>